<keyword evidence="3 4" id="KW-0808">Transferase</keyword>
<dbReference type="Gene3D" id="3.40.640.10">
    <property type="entry name" value="Type I PLP-dependent aspartate aminotransferase-like (Major domain)"/>
    <property type="match status" value="1"/>
</dbReference>
<keyword evidence="2 4" id="KW-0032">Aminotransferase</keyword>
<dbReference type="PANTHER" id="PTHR42832:SF3">
    <property type="entry name" value="L-GLUTAMINE--4-(METHYLSULFANYL)-2-OXOBUTANOATE AMINOTRANSFERASE"/>
    <property type="match status" value="1"/>
</dbReference>
<proteinExistence type="inferred from homology"/>
<evidence type="ECO:0000313" key="6">
    <source>
        <dbReference type="EMBL" id="TWD82416.1"/>
    </source>
</evidence>
<dbReference type="Proteomes" id="UP000318380">
    <property type="component" value="Unassembled WGS sequence"/>
</dbReference>
<dbReference type="EMBL" id="VIVK01000001">
    <property type="protein sequence ID" value="TWD82416.1"/>
    <property type="molecule type" value="Genomic_DNA"/>
</dbReference>
<dbReference type="GO" id="GO:0008483">
    <property type="term" value="F:transaminase activity"/>
    <property type="evidence" value="ECO:0007669"/>
    <property type="project" value="UniProtKB-KW"/>
</dbReference>
<evidence type="ECO:0000256" key="1">
    <source>
        <dbReference type="ARBA" id="ARBA00001933"/>
    </source>
</evidence>
<dbReference type="Gene3D" id="3.90.1150.10">
    <property type="entry name" value="Aspartate Aminotransferase, domain 1"/>
    <property type="match status" value="1"/>
</dbReference>
<evidence type="ECO:0000256" key="4">
    <source>
        <dbReference type="RuleBase" id="RU000481"/>
    </source>
</evidence>
<organism evidence="6 7">
    <name type="scientific">Kribbella amoyensis</name>
    <dbReference type="NCBI Taxonomy" id="996641"/>
    <lineage>
        <taxon>Bacteria</taxon>
        <taxon>Bacillati</taxon>
        <taxon>Actinomycetota</taxon>
        <taxon>Actinomycetes</taxon>
        <taxon>Propionibacteriales</taxon>
        <taxon>Kribbellaceae</taxon>
        <taxon>Kribbella</taxon>
    </lineage>
</organism>
<dbReference type="InterPro" id="IPR015421">
    <property type="entry name" value="PyrdxlP-dep_Trfase_major"/>
</dbReference>
<dbReference type="InterPro" id="IPR050881">
    <property type="entry name" value="LL-DAP_aminotransferase"/>
</dbReference>
<comment type="similarity">
    <text evidence="4">Belongs to the class-I pyridoxal-phosphate-dependent aminotransferase family.</text>
</comment>
<evidence type="ECO:0000256" key="2">
    <source>
        <dbReference type="ARBA" id="ARBA00022576"/>
    </source>
</evidence>
<dbReference type="CDD" id="cd00609">
    <property type="entry name" value="AAT_like"/>
    <property type="match status" value="1"/>
</dbReference>
<dbReference type="AlphaFoldDB" id="A0A561BU48"/>
<comment type="caution">
    <text evidence="6">The sequence shown here is derived from an EMBL/GenBank/DDBJ whole genome shotgun (WGS) entry which is preliminary data.</text>
</comment>
<dbReference type="InterPro" id="IPR015424">
    <property type="entry name" value="PyrdxlP-dep_Trfase"/>
</dbReference>
<sequence>MIYSTSSRLPDFPWDKLAPFKQKAGAHPDGIVDLSIGSPVDPIPDLVQRALADAADAPAYPTTIGTTTARQASAEWLARRFGVTGVDPQSGVLPVIGTKELIMLLPTLLGIGAGDTVLIPDLAYPTYEAGAALARATSVPVADVTQYDGPVRVAYLNSPRNPSGQITSAEDLRAAVEWARANDVLLVNDECYLEFGWDAQPVSVLHPDVCGASFDNLLAVHSLSKRSNLAGYRAGFVAGDERVVAELLAVRKHAGLMVPAPIQAAMAVAFADDAHVDAQRERYIRRRTVLRDALTAAGWRITHSEGGLYLWAEHPEYDAYGSVGALADRGILVAPGAFYGAAGERNIRVALTGTDERVDAAVKRLHE</sequence>
<dbReference type="EC" id="2.6.1.-" evidence="4"/>
<dbReference type="Pfam" id="PF00155">
    <property type="entry name" value="Aminotran_1_2"/>
    <property type="match status" value="1"/>
</dbReference>
<dbReference type="InterPro" id="IPR015422">
    <property type="entry name" value="PyrdxlP-dep_Trfase_small"/>
</dbReference>
<evidence type="ECO:0000256" key="3">
    <source>
        <dbReference type="ARBA" id="ARBA00022679"/>
    </source>
</evidence>
<feature type="domain" description="Aminotransferase class I/classII large" evidence="5">
    <location>
        <begin position="31"/>
        <end position="365"/>
    </location>
</feature>
<dbReference type="PANTHER" id="PTHR42832">
    <property type="entry name" value="AMINO ACID AMINOTRANSFERASE"/>
    <property type="match status" value="1"/>
</dbReference>
<evidence type="ECO:0000313" key="7">
    <source>
        <dbReference type="Proteomes" id="UP000318380"/>
    </source>
</evidence>
<dbReference type="NCBIfam" id="TIGR03539">
    <property type="entry name" value="DapC_actino"/>
    <property type="match status" value="1"/>
</dbReference>
<comment type="cofactor">
    <cofactor evidence="1 4">
        <name>pyridoxal 5'-phosphate</name>
        <dbReference type="ChEBI" id="CHEBI:597326"/>
    </cofactor>
</comment>
<dbReference type="SUPFAM" id="SSF53383">
    <property type="entry name" value="PLP-dependent transferases"/>
    <property type="match status" value="1"/>
</dbReference>
<dbReference type="InterPro" id="IPR019880">
    <property type="entry name" value="OxyQ"/>
</dbReference>
<keyword evidence="7" id="KW-1185">Reference proteome</keyword>
<dbReference type="InterPro" id="IPR004838">
    <property type="entry name" value="NHTrfase_class1_PyrdxlP-BS"/>
</dbReference>
<dbReference type="InterPro" id="IPR004839">
    <property type="entry name" value="Aminotransferase_I/II_large"/>
</dbReference>
<dbReference type="GO" id="GO:0030170">
    <property type="term" value="F:pyridoxal phosphate binding"/>
    <property type="evidence" value="ECO:0007669"/>
    <property type="project" value="InterPro"/>
</dbReference>
<accession>A0A561BU48</accession>
<evidence type="ECO:0000259" key="5">
    <source>
        <dbReference type="Pfam" id="PF00155"/>
    </source>
</evidence>
<protein>
    <recommendedName>
        <fullName evidence="4">Aminotransferase</fullName>
        <ecNumber evidence="4">2.6.1.-</ecNumber>
    </recommendedName>
</protein>
<reference evidence="6 7" key="1">
    <citation type="submission" date="2019-06" db="EMBL/GenBank/DDBJ databases">
        <title>Sequencing the genomes of 1000 actinobacteria strains.</title>
        <authorList>
            <person name="Klenk H.-P."/>
        </authorList>
    </citation>
    <scope>NUCLEOTIDE SEQUENCE [LARGE SCALE GENOMIC DNA]</scope>
    <source>
        <strain evidence="6 7">DSM 24683</strain>
    </source>
</reference>
<dbReference type="PROSITE" id="PS00105">
    <property type="entry name" value="AA_TRANSFER_CLASS_1"/>
    <property type="match status" value="1"/>
</dbReference>
<gene>
    <name evidence="6" type="ORF">FB561_3549</name>
</gene>
<name>A0A561BU48_9ACTN</name>